<keyword evidence="2" id="KW-1185">Reference proteome</keyword>
<accession>M4BKH4</accession>
<sequence length="146" mass="16895">MALRDEHDFLSENERQFLANCLRQPPHIRAGGRELLQHVRFGCSFVAARLQAKPKFSSVGLVLGHRHRRFVVLLLQSQLQSWRDLLSAEFAKAAPSIRKRLLWLRARKSGPLPATCTWWTTAAILWMLRLLQLQRLSCTTGDRRLQ</sequence>
<dbReference type="HOGENOM" id="CLU_1910673_0_0_1"/>
<evidence type="ECO:0000313" key="1">
    <source>
        <dbReference type="EnsemblProtists" id="HpaP806907"/>
    </source>
</evidence>
<dbReference type="VEuPathDB" id="FungiDB:HpaG806907"/>
<reference evidence="1" key="2">
    <citation type="submission" date="2015-06" db="UniProtKB">
        <authorList>
            <consortium name="EnsemblProtists"/>
        </authorList>
    </citation>
    <scope>IDENTIFICATION</scope>
    <source>
        <strain evidence="1">Emoy2</strain>
    </source>
</reference>
<dbReference type="AlphaFoldDB" id="M4BKH4"/>
<protein>
    <submittedName>
        <fullName evidence="1">Uncharacterized protein</fullName>
    </submittedName>
</protein>
<proteinExistence type="predicted"/>
<evidence type="ECO:0000313" key="2">
    <source>
        <dbReference type="Proteomes" id="UP000011713"/>
    </source>
</evidence>
<dbReference type="Proteomes" id="UP000011713">
    <property type="component" value="Unassembled WGS sequence"/>
</dbReference>
<name>M4BKH4_HYAAE</name>
<dbReference type="EMBL" id="JH598357">
    <property type="status" value="NOT_ANNOTATED_CDS"/>
    <property type="molecule type" value="Genomic_DNA"/>
</dbReference>
<organism evidence="1 2">
    <name type="scientific">Hyaloperonospora arabidopsidis (strain Emoy2)</name>
    <name type="common">Downy mildew agent</name>
    <name type="synonym">Peronospora arabidopsidis</name>
    <dbReference type="NCBI Taxonomy" id="559515"/>
    <lineage>
        <taxon>Eukaryota</taxon>
        <taxon>Sar</taxon>
        <taxon>Stramenopiles</taxon>
        <taxon>Oomycota</taxon>
        <taxon>Peronosporomycetes</taxon>
        <taxon>Peronosporales</taxon>
        <taxon>Peronosporaceae</taxon>
        <taxon>Hyaloperonospora</taxon>
    </lineage>
</organism>
<reference evidence="2" key="1">
    <citation type="journal article" date="2010" name="Science">
        <title>Signatures of adaptation to obligate biotrophy in the Hyaloperonospora arabidopsidis genome.</title>
        <authorList>
            <person name="Baxter L."/>
            <person name="Tripathy S."/>
            <person name="Ishaque N."/>
            <person name="Boot N."/>
            <person name="Cabral A."/>
            <person name="Kemen E."/>
            <person name="Thines M."/>
            <person name="Ah-Fong A."/>
            <person name="Anderson R."/>
            <person name="Badejoko W."/>
            <person name="Bittner-Eddy P."/>
            <person name="Boore J.L."/>
            <person name="Chibucos M.C."/>
            <person name="Coates M."/>
            <person name="Dehal P."/>
            <person name="Delehaunty K."/>
            <person name="Dong S."/>
            <person name="Downton P."/>
            <person name="Dumas B."/>
            <person name="Fabro G."/>
            <person name="Fronick C."/>
            <person name="Fuerstenberg S.I."/>
            <person name="Fulton L."/>
            <person name="Gaulin E."/>
            <person name="Govers F."/>
            <person name="Hughes L."/>
            <person name="Humphray S."/>
            <person name="Jiang R.H."/>
            <person name="Judelson H."/>
            <person name="Kamoun S."/>
            <person name="Kyung K."/>
            <person name="Meijer H."/>
            <person name="Minx P."/>
            <person name="Morris P."/>
            <person name="Nelson J."/>
            <person name="Phuntumart V."/>
            <person name="Qutob D."/>
            <person name="Rehmany A."/>
            <person name="Rougon-Cardoso A."/>
            <person name="Ryden P."/>
            <person name="Torto-Alalibo T."/>
            <person name="Studholme D."/>
            <person name="Wang Y."/>
            <person name="Win J."/>
            <person name="Wood J."/>
            <person name="Clifton S.W."/>
            <person name="Rogers J."/>
            <person name="Van den Ackerveken G."/>
            <person name="Jones J.D."/>
            <person name="McDowell J.M."/>
            <person name="Beynon J."/>
            <person name="Tyler B.M."/>
        </authorList>
    </citation>
    <scope>NUCLEOTIDE SEQUENCE [LARGE SCALE GENOMIC DNA]</scope>
    <source>
        <strain evidence="2">Emoy2</strain>
    </source>
</reference>
<dbReference type="InParanoid" id="M4BKH4"/>
<dbReference type="EnsemblProtists" id="HpaT806907">
    <property type="protein sequence ID" value="HpaP806907"/>
    <property type="gene ID" value="HpaG806907"/>
</dbReference>